<comment type="caution">
    <text evidence="7">The sequence shown here is derived from an EMBL/GenBank/DDBJ whole genome shotgun (WGS) entry which is preliminary data.</text>
</comment>
<accession>A0A086A3I4</accession>
<organism evidence="7 8">
    <name type="scientific">Chryseobacterium piperi</name>
    <dbReference type="NCBI Taxonomy" id="558152"/>
    <lineage>
        <taxon>Bacteria</taxon>
        <taxon>Pseudomonadati</taxon>
        <taxon>Bacteroidota</taxon>
        <taxon>Flavobacteriia</taxon>
        <taxon>Flavobacteriales</taxon>
        <taxon>Weeksellaceae</taxon>
        <taxon>Chryseobacterium group</taxon>
        <taxon>Chryseobacterium</taxon>
    </lineage>
</organism>
<comment type="subunit">
    <text evidence="3">Monomer.</text>
</comment>
<sequence length="319" mass="36099">MSHDQSFFRTLTNTHGFEVTFCSFGAAISSFKIPVNEDKLDIVLGFDNVEDYQRSFDLHAKPFLGAVVGPHAGRLKLGRYTDNGKEVQLDKNFEGHHLHGGTFNLSNQFWELTTISDNRVVFEFSVNNGQTKFRTEYFLSSETLYVTLSAVTDIDILINLTQHSYFNLAGHKKDITNLEMKIEALEILEIDEDLIPTGKFLPIENTFFDFSEFRDCPSEIDTSFILKGKHPAAILRDKENGLVLKVFTNQPTVHVYIGGSTGSIQGKENAKYHNKSGICFEAQNFPDSPNHSNFKNGILRKGEQYINEIAYQFKTSNSL</sequence>
<evidence type="ECO:0000256" key="4">
    <source>
        <dbReference type="ARBA" id="ARBA00022837"/>
    </source>
</evidence>
<evidence type="ECO:0000256" key="3">
    <source>
        <dbReference type="ARBA" id="ARBA00011245"/>
    </source>
</evidence>
<dbReference type="RefSeq" id="WP_034688258.1">
    <property type="nucleotide sequence ID" value="NZ_CP023049.2"/>
</dbReference>
<dbReference type="PANTHER" id="PTHR10091">
    <property type="entry name" value="ALDOSE-1-EPIMERASE"/>
    <property type="match status" value="1"/>
</dbReference>
<keyword evidence="6" id="KW-0119">Carbohydrate metabolism</keyword>
<evidence type="ECO:0000313" key="7">
    <source>
        <dbReference type="EMBL" id="KFF11248.1"/>
    </source>
</evidence>
<dbReference type="InterPro" id="IPR047215">
    <property type="entry name" value="Galactose_mutarotase-like"/>
</dbReference>
<dbReference type="SUPFAM" id="SSF74650">
    <property type="entry name" value="Galactose mutarotase-like"/>
    <property type="match status" value="1"/>
</dbReference>
<keyword evidence="8" id="KW-1185">Reference proteome</keyword>
<dbReference type="GO" id="GO:0030246">
    <property type="term" value="F:carbohydrate binding"/>
    <property type="evidence" value="ECO:0007669"/>
    <property type="project" value="InterPro"/>
</dbReference>
<keyword evidence="5" id="KW-0413">Isomerase</keyword>
<dbReference type="InterPro" id="IPR008183">
    <property type="entry name" value="Aldose_1/G6P_1-epimerase"/>
</dbReference>
<comment type="cofactor">
    <cofactor evidence="1">
        <name>Ca(2+)</name>
        <dbReference type="ChEBI" id="CHEBI:29108"/>
    </cofactor>
</comment>
<evidence type="ECO:0000256" key="5">
    <source>
        <dbReference type="ARBA" id="ARBA00023235"/>
    </source>
</evidence>
<dbReference type="Gene3D" id="2.70.98.10">
    <property type="match status" value="1"/>
</dbReference>
<dbReference type="EMBL" id="JPRJ01000075">
    <property type="protein sequence ID" value="KFF11248.1"/>
    <property type="molecule type" value="Genomic_DNA"/>
</dbReference>
<keyword evidence="4" id="KW-0106">Calcium</keyword>
<dbReference type="CDD" id="cd09019">
    <property type="entry name" value="galactose_mutarotase_like"/>
    <property type="match status" value="1"/>
</dbReference>
<evidence type="ECO:0000313" key="8">
    <source>
        <dbReference type="Proteomes" id="UP000028709"/>
    </source>
</evidence>
<dbReference type="GO" id="GO:0033499">
    <property type="term" value="P:galactose catabolic process via UDP-galactose, Leloir pathway"/>
    <property type="evidence" value="ECO:0007669"/>
    <property type="project" value="TreeGrafter"/>
</dbReference>
<dbReference type="Pfam" id="PF01263">
    <property type="entry name" value="Aldose_epim"/>
    <property type="match status" value="1"/>
</dbReference>
<gene>
    <name evidence="7" type="ORF">IQ37_19525</name>
</gene>
<dbReference type="Proteomes" id="UP000028709">
    <property type="component" value="Unassembled WGS sequence"/>
</dbReference>
<evidence type="ECO:0008006" key="9">
    <source>
        <dbReference type="Google" id="ProtNLM"/>
    </source>
</evidence>
<dbReference type="PANTHER" id="PTHR10091:SF0">
    <property type="entry name" value="GALACTOSE MUTAROTASE"/>
    <property type="match status" value="1"/>
</dbReference>
<dbReference type="eggNOG" id="COG2017">
    <property type="taxonomic scope" value="Bacteria"/>
</dbReference>
<dbReference type="InterPro" id="IPR011013">
    <property type="entry name" value="Gal_mutarotase_sf_dom"/>
</dbReference>
<comment type="similarity">
    <text evidence="2">Belongs to the aldose epimerase family.</text>
</comment>
<reference evidence="7 8" key="1">
    <citation type="submission" date="2014-07" db="EMBL/GenBank/DDBJ databases">
        <title>Genome of Chryseobacterium piperi CTM.</title>
        <authorList>
            <person name="Pipes S.E."/>
            <person name="Stropko S.J."/>
            <person name="Newman J.D."/>
        </authorList>
    </citation>
    <scope>NUCLEOTIDE SEQUENCE [LARGE SCALE GENOMIC DNA]</scope>
    <source>
        <strain evidence="7 8">CTM</strain>
    </source>
</reference>
<dbReference type="AlphaFoldDB" id="A0A086A3I4"/>
<dbReference type="OrthoDB" id="9779408at2"/>
<evidence type="ECO:0000256" key="1">
    <source>
        <dbReference type="ARBA" id="ARBA00001913"/>
    </source>
</evidence>
<evidence type="ECO:0000256" key="2">
    <source>
        <dbReference type="ARBA" id="ARBA00006206"/>
    </source>
</evidence>
<protein>
    <recommendedName>
        <fullName evidence="9">Aldose 1-epimerase</fullName>
    </recommendedName>
</protein>
<dbReference type="GO" id="GO:0006006">
    <property type="term" value="P:glucose metabolic process"/>
    <property type="evidence" value="ECO:0007669"/>
    <property type="project" value="TreeGrafter"/>
</dbReference>
<name>A0A086A3I4_9FLAO</name>
<proteinExistence type="inferred from homology"/>
<dbReference type="InterPro" id="IPR014718">
    <property type="entry name" value="GH-type_carb-bd"/>
</dbReference>
<evidence type="ECO:0000256" key="6">
    <source>
        <dbReference type="ARBA" id="ARBA00023277"/>
    </source>
</evidence>
<dbReference type="KEGG" id="cpip:CJF12_11160"/>
<dbReference type="STRING" id="558152.IQ37_19525"/>
<dbReference type="GO" id="GO:0004034">
    <property type="term" value="F:aldose 1-epimerase activity"/>
    <property type="evidence" value="ECO:0007669"/>
    <property type="project" value="TreeGrafter"/>
</dbReference>